<dbReference type="AlphaFoldDB" id="X0ZTL6"/>
<sequence>MLYWIPFHLLSKKISYFSVLGEYVKIPNILKQKNYFVINHRPIDIQEYKYVGDKITFTITGIAETKRKNYQLVLRAFNELFLKNPQLKESVKILLLGKLQDPQIYDMIEEYDLIECITLFDEFIKEKTFKDFIKKTDFLIVPTYRDSPYGSTKISGSFGDAVSFGMPFLLPNYYAEGFSFPENIIRFDDDSLEDTLLDCINMKLNKDEYMKLKNKAIMYSKKLSESMKRVDLC</sequence>
<evidence type="ECO:0008006" key="2">
    <source>
        <dbReference type="Google" id="ProtNLM"/>
    </source>
</evidence>
<proteinExistence type="predicted"/>
<accession>X0ZTL6</accession>
<gene>
    <name evidence="1" type="ORF">S01H4_02389</name>
</gene>
<dbReference type="Gene3D" id="3.40.50.2000">
    <property type="entry name" value="Glycogen Phosphorylase B"/>
    <property type="match status" value="1"/>
</dbReference>
<name>X0ZTL6_9ZZZZ</name>
<dbReference type="EMBL" id="BART01000516">
    <property type="protein sequence ID" value="GAG73165.1"/>
    <property type="molecule type" value="Genomic_DNA"/>
</dbReference>
<protein>
    <recommendedName>
        <fullName evidence="2">Glycosyl transferase family 1 domain-containing protein</fullName>
    </recommendedName>
</protein>
<comment type="caution">
    <text evidence="1">The sequence shown here is derived from an EMBL/GenBank/DDBJ whole genome shotgun (WGS) entry which is preliminary data.</text>
</comment>
<organism evidence="1">
    <name type="scientific">marine sediment metagenome</name>
    <dbReference type="NCBI Taxonomy" id="412755"/>
    <lineage>
        <taxon>unclassified sequences</taxon>
        <taxon>metagenomes</taxon>
        <taxon>ecological metagenomes</taxon>
    </lineage>
</organism>
<dbReference type="SUPFAM" id="SSF53756">
    <property type="entry name" value="UDP-Glycosyltransferase/glycogen phosphorylase"/>
    <property type="match status" value="1"/>
</dbReference>
<reference evidence="1" key="1">
    <citation type="journal article" date="2014" name="Front. Microbiol.">
        <title>High frequency of phylogenetically diverse reductive dehalogenase-homologous genes in deep subseafloor sedimentary metagenomes.</title>
        <authorList>
            <person name="Kawai M."/>
            <person name="Futagami T."/>
            <person name="Toyoda A."/>
            <person name="Takaki Y."/>
            <person name="Nishi S."/>
            <person name="Hori S."/>
            <person name="Arai W."/>
            <person name="Tsubouchi T."/>
            <person name="Morono Y."/>
            <person name="Uchiyama I."/>
            <person name="Ito T."/>
            <person name="Fujiyama A."/>
            <person name="Inagaki F."/>
            <person name="Takami H."/>
        </authorList>
    </citation>
    <scope>NUCLEOTIDE SEQUENCE</scope>
    <source>
        <strain evidence="1">Expedition CK06-06</strain>
    </source>
</reference>
<evidence type="ECO:0000313" key="1">
    <source>
        <dbReference type="EMBL" id="GAG73165.1"/>
    </source>
</evidence>